<reference evidence="2 3" key="1">
    <citation type="submission" date="2019-12" db="EMBL/GenBank/DDBJ databases">
        <title>Genomic-based taxomic classification of the family Erythrobacteraceae.</title>
        <authorList>
            <person name="Xu L."/>
        </authorList>
    </citation>
    <scope>NUCLEOTIDE SEQUENCE [LARGE SCALE GENOMIC DNA]</scope>
    <source>
        <strain evidence="2 3">S36</strain>
    </source>
</reference>
<evidence type="ECO:0000313" key="3">
    <source>
        <dbReference type="Proteomes" id="UP000469430"/>
    </source>
</evidence>
<dbReference type="GO" id="GO:0030991">
    <property type="term" value="C:intraciliary transport particle A"/>
    <property type="evidence" value="ECO:0007669"/>
    <property type="project" value="TreeGrafter"/>
</dbReference>
<dbReference type="SUPFAM" id="SSF48452">
    <property type="entry name" value="TPR-like"/>
    <property type="match status" value="3"/>
</dbReference>
<accession>A0A6I4TZC7</accession>
<feature type="chain" id="PRO_5026293400" evidence="1">
    <location>
        <begin position="21"/>
        <end position="373"/>
    </location>
</feature>
<dbReference type="Gene3D" id="1.25.40.10">
    <property type="entry name" value="Tetratricopeptide repeat domain"/>
    <property type="match status" value="2"/>
</dbReference>
<dbReference type="AlphaFoldDB" id="A0A6I4TZC7"/>
<dbReference type="InterPro" id="IPR011990">
    <property type="entry name" value="TPR-like_helical_dom_sf"/>
</dbReference>
<name>A0A6I4TZC7_9SPHN</name>
<dbReference type="PANTHER" id="PTHR14699:SF0">
    <property type="entry name" value="TETRATRICOPEPTIDE REPEAT PROTEIN 21 HOMOLOG"/>
    <property type="match status" value="1"/>
</dbReference>
<sequence length="373" mass="40293">MAYRVPLLAALLLPALSLLAACSGSDVDPEEGARTALAAGDYVVAREYLAAALKASPADPELLELLARTRLGLGEGDATIATLNRLATEGRLPADAALLYAEAELQRDAPEEAVKRLADDSSAPAWRIRALAAVRQGDREQAAHAFSAGTRAEGPKADLLVNYAYFLLEDDDVPGARRIANIALADSPKHIDTMLLDARISQRELRNSAALARYREILASIPAHREALLGAISVLGAAGELDEVQTLLARGMENAPGDPEFIYISARLAAEKNDWVAVRRILQQTEMSLADFPEANSLYSQAMLEMGQAEQARARLVGLVRDDPENPMIRRLYARALMDLGDFAEARQAIEPLANMSGATREDIDLYRRASAN</sequence>
<keyword evidence="3" id="KW-1185">Reference proteome</keyword>
<dbReference type="RefSeq" id="WP_161391645.1">
    <property type="nucleotide sequence ID" value="NZ_JBHSCP010000001.1"/>
</dbReference>
<organism evidence="2 3">
    <name type="scientific">Croceibacterium xixiisoli</name>
    <dbReference type="NCBI Taxonomy" id="1476466"/>
    <lineage>
        <taxon>Bacteria</taxon>
        <taxon>Pseudomonadati</taxon>
        <taxon>Pseudomonadota</taxon>
        <taxon>Alphaproteobacteria</taxon>
        <taxon>Sphingomonadales</taxon>
        <taxon>Erythrobacteraceae</taxon>
        <taxon>Croceibacterium</taxon>
    </lineage>
</organism>
<feature type="signal peptide" evidence="1">
    <location>
        <begin position="1"/>
        <end position="20"/>
    </location>
</feature>
<dbReference type="PROSITE" id="PS51257">
    <property type="entry name" value="PROKAR_LIPOPROTEIN"/>
    <property type="match status" value="1"/>
</dbReference>
<dbReference type="PANTHER" id="PTHR14699">
    <property type="entry name" value="STI2 PROTEIN-RELATED"/>
    <property type="match status" value="1"/>
</dbReference>
<evidence type="ECO:0000256" key="1">
    <source>
        <dbReference type="SAM" id="SignalP"/>
    </source>
</evidence>
<dbReference type="OrthoDB" id="7487699at2"/>
<keyword evidence="1" id="KW-0732">Signal</keyword>
<comment type="caution">
    <text evidence="2">The sequence shown here is derived from an EMBL/GenBank/DDBJ whole genome shotgun (WGS) entry which is preliminary data.</text>
</comment>
<gene>
    <name evidence="2" type="ORF">GRI97_13320</name>
</gene>
<evidence type="ECO:0000313" key="2">
    <source>
        <dbReference type="EMBL" id="MXO99968.1"/>
    </source>
</evidence>
<dbReference type="Pfam" id="PF13432">
    <property type="entry name" value="TPR_16"/>
    <property type="match status" value="1"/>
</dbReference>
<dbReference type="Pfam" id="PF14559">
    <property type="entry name" value="TPR_19"/>
    <property type="match status" value="3"/>
</dbReference>
<dbReference type="EMBL" id="WTYJ01000002">
    <property type="protein sequence ID" value="MXO99968.1"/>
    <property type="molecule type" value="Genomic_DNA"/>
</dbReference>
<dbReference type="Proteomes" id="UP000469430">
    <property type="component" value="Unassembled WGS sequence"/>
</dbReference>
<protein>
    <submittedName>
        <fullName evidence="2">Tetratricopeptide repeat protein</fullName>
    </submittedName>
</protein>
<dbReference type="InterPro" id="IPR040364">
    <property type="entry name" value="TTC21A/TTC21B"/>
</dbReference>
<proteinExistence type="predicted"/>